<evidence type="ECO:0000313" key="2">
    <source>
        <dbReference type="EMBL" id="KAF9512034.1"/>
    </source>
</evidence>
<feature type="transmembrane region" description="Helical" evidence="1">
    <location>
        <begin position="88"/>
        <end position="108"/>
    </location>
</feature>
<evidence type="ECO:0000256" key="1">
    <source>
        <dbReference type="SAM" id="Phobius"/>
    </source>
</evidence>
<keyword evidence="1" id="KW-1133">Transmembrane helix</keyword>
<dbReference type="AlphaFoldDB" id="A0A9P6DUV4"/>
<dbReference type="Proteomes" id="UP000886523">
    <property type="component" value="Unassembled WGS sequence"/>
</dbReference>
<keyword evidence="3" id="KW-1185">Reference proteome</keyword>
<reference evidence="2" key="1">
    <citation type="journal article" date="2020" name="Nat. Commun.">
        <title>Large-scale genome sequencing of mycorrhizal fungi provides insights into the early evolution of symbiotic traits.</title>
        <authorList>
            <person name="Miyauchi S."/>
            <person name="Kiss E."/>
            <person name="Kuo A."/>
            <person name="Drula E."/>
            <person name="Kohler A."/>
            <person name="Sanchez-Garcia M."/>
            <person name="Morin E."/>
            <person name="Andreopoulos B."/>
            <person name="Barry K.W."/>
            <person name="Bonito G."/>
            <person name="Buee M."/>
            <person name="Carver A."/>
            <person name="Chen C."/>
            <person name="Cichocki N."/>
            <person name="Clum A."/>
            <person name="Culley D."/>
            <person name="Crous P.W."/>
            <person name="Fauchery L."/>
            <person name="Girlanda M."/>
            <person name="Hayes R.D."/>
            <person name="Keri Z."/>
            <person name="LaButti K."/>
            <person name="Lipzen A."/>
            <person name="Lombard V."/>
            <person name="Magnuson J."/>
            <person name="Maillard F."/>
            <person name="Murat C."/>
            <person name="Nolan M."/>
            <person name="Ohm R.A."/>
            <person name="Pangilinan J."/>
            <person name="Pereira M.F."/>
            <person name="Perotto S."/>
            <person name="Peter M."/>
            <person name="Pfister S."/>
            <person name="Riley R."/>
            <person name="Sitrit Y."/>
            <person name="Stielow J.B."/>
            <person name="Szollosi G."/>
            <person name="Zifcakova L."/>
            <person name="Stursova M."/>
            <person name="Spatafora J.W."/>
            <person name="Tedersoo L."/>
            <person name="Vaario L.M."/>
            <person name="Yamada A."/>
            <person name="Yan M."/>
            <person name="Wang P."/>
            <person name="Xu J."/>
            <person name="Bruns T."/>
            <person name="Baldrian P."/>
            <person name="Vilgalys R."/>
            <person name="Dunand C."/>
            <person name="Henrissat B."/>
            <person name="Grigoriev I.V."/>
            <person name="Hibbett D."/>
            <person name="Nagy L.G."/>
            <person name="Martin F.M."/>
        </authorList>
    </citation>
    <scope>NUCLEOTIDE SEQUENCE</scope>
    <source>
        <strain evidence="2">UP504</strain>
    </source>
</reference>
<name>A0A9P6DUV4_9AGAM</name>
<keyword evidence="1" id="KW-0812">Transmembrane</keyword>
<dbReference type="EMBL" id="MU128992">
    <property type="protein sequence ID" value="KAF9512034.1"/>
    <property type="molecule type" value="Genomic_DNA"/>
</dbReference>
<protein>
    <submittedName>
        <fullName evidence="2">Uncharacterized protein</fullName>
    </submittedName>
</protein>
<dbReference type="OrthoDB" id="3197626at2759"/>
<feature type="transmembrane region" description="Helical" evidence="1">
    <location>
        <begin position="16"/>
        <end position="35"/>
    </location>
</feature>
<feature type="transmembrane region" description="Helical" evidence="1">
    <location>
        <begin position="56"/>
        <end position="76"/>
    </location>
</feature>
<evidence type="ECO:0000313" key="3">
    <source>
        <dbReference type="Proteomes" id="UP000886523"/>
    </source>
</evidence>
<feature type="transmembrane region" description="Helical" evidence="1">
    <location>
        <begin position="120"/>
        <end position="140"/>
    </location>
</feature>
<sequence length="232" mass="26879">MTFTDWNSPQEIQRDIQVFFKICLVFLGIYGWEFLTSLSVDFEIIFGLRKFRPAQLVYFACRYSILGFLIGVNIAMEATAMINCEALYRFNNLALGCTLGTASLLLMMRSFVVWEFDKRVMIPLLFLSLAHWGIIFREYVSSTTIHAHAHILFQAVDAMFHYWMAIEFIFTMVLDFVILCVTVVGILVRFPMKTIVRDLILHDGLVYFFSAFFANMIPSILMLCHLNPVMDL</sequence>
<feature type="transmembrane region" description="Helical" evidence="1">
    <location>
        <begin position="200"/>
        <end position="223"/>
    </location>
</feature>
<comment type="caution">
    <text evidence="2">The sequence shown here is derived from an EMBL/GenBank/DDBJ whole genome shotgun (WGS) entry which is preliminary data.</text>
</comment>
<accession>A0A9P6DUV4</accession>
<organism evidence="2 3">
    <name type="scientific">Hydnum rufescens UP504</name>
    <dbReference type="NCBI Taxonomy" id="1448309"/>
    <lineage>
        <taxon>Eukaryota</taxon>
        <taxon>Fungi</taxon>
        <taxon>Dikarya</taxon>
        <taxon>Basidiomycota</taxon>
        <taxon>Agaricomycotina</taxon>
        <taxon>Agaricomycetes</taxon>
        <taxon>Cantharellales</taxon>
        <taxon>Hydnaceae</taxon>
        <taxon>Hydnum</taxon>
    </lineage>
</organism>
<proteinExistence type="predicted"/>
<gene>
    <name evidence="2" type="ORF">BS47DRAFT_1115406</name>
</gene>
<keyword evidence="1" id="KW-0472">Membrane</keyword>
<feature type="transmembrane region" description="Helical" evidence="1">
    <location>
        <begin position="160"/>
        <end position="188"/>
    </location>
</feature>